<evidence type="ECO:0000256" key="8">
    <source>
        <dbReference type="ARBA" id="ARBA00022833"/>
    </source>
</evidence>
<evidence type="ECO:0000256" key="5">
    <source>
        <dbReference type="ARBA" id="ARBA00022598"/>
    </source>
</evidence>
<accession>A0A934IDB9</accession>
<keyword evidence="10 13" id="KW-0648">Protein biosynthesis</keyword>
<dbReference type="GO" id="GO:0008270">
    <property type="term" value="F:zinc ion binding"/>
    <property type="evidence" value="ECO:0007669"/>
    <property type="project" value="UniProtKB-UniRule"/>
</dbReference>
<keyword evidence="18" id="KW-1185">Reference proteome</keyword>
<proteinExistence type="inferred from homology"/>
<evidence type="ECO:0000256" key="9">
    <source>
        <dbReference type="ARBA" id="ARBA00022840"/>
    </source>
</evidence>
<keyword evidence="8 13" id="KW-0862">Zinc</keyword>
<comment type="subcellular location">
    <subcellularLocation>
        <location evidence="1 13">Cytoplasm</location>
    </subcellularLocation>
</comment>
<dbReference type="InterPro" id="IPR009080">
    <property type="entry name" value="tRNAsynth_Ia_anticodon-bd"/>
</dbReference>
<evidence type="ECO:0000256" key="11">
    <source>
        <dbReference type="ARBA" id="ARBA00023146"/>
    </source>
</evidence>
<dbReference type="Pfam" id="PF09190">
    <property type="entry name" value="DALR_2"/>
    <property type="match status" value="1"/>
</dbReference>
<dbReference type="InterPro" id="IPR015273">
    <property type="entry name" value="Cys-tRNA-synt_Ia_DALR"/>
</dbReference>
<dbReference type="InterPro" id="IPR056411">
    <property type="entry name" value="CysS_C"/>
</dbReference>
<dbReference type="Pfam" id="PF23493">
    <property type="entry name" value="CysS_C"/>
    <property type="match status" value="1"/>
</dbReference>
<dbReference type="Gene3D" id="3.40.50.620">
    <property type="entry name" value="HUPs"/>
    <property type="match status" value="1"/>
</dbReference>
<dbReference type="GO" id="GO:0005829">
    <property type="term" value="C:cytosol"/>
    <property type="evidence" value="ECO:0007669"/>
    <property type="project" value="TreeGrafter"/>
</dbReference>
<comment type="cofactor">
    <cofactor evidence="13">
        <name>Zn(2+)</name>
        <dbReference type="ChEBI" id="CHEBI:29105"/>
    </cofactor>
    <text evidence="13">Binds 1 zinc ion per subunit.</text>
</comment>
<dbReference type="PRINTS" id="PR00983">
    <property type="entry name" value="TRNASYNTHCYS"/>
</dbReference>
<organism evidence="17 18">
    <name type="scientific">Acuticoccus mangrovi</name>
    <dbReference type="NCBI Taxonomy" id="2796142"/>
    <lineage>
        <taxon>Bacteria</taxon>
        <taxon>Pseudomonadati</taxon>
        <taxon>Pseudomonadota</taxon>
        <taxon>Alphaproteobacteria</taxon>
        <taxon>Hyphomicrobiales</taxon>
        <taxon>Amorphaceae</taxon>
        <taxon>Acuticoccus</taxon>
    </lineage>
</organism>
<evidence type="ECO:0000259" key="16">
    <source>
        <dbReference type="Pfam" id="PF23493"/>
    </source>
</evidence>
<evidence type="ECO:0000256" key="6">
    <source>
        <dbReference type="ARBA" id="ARBA00022723"/>
    </source>
</evidence>
<evidence type="ECO:0000259" key="14">
    <source>
        <dbReference type="Pfam" id="PF01406"/>
    </source>
</evidence>
<evidence type="ECO:0000256" key="3">
    <source>
        <dbReference type="ARBA" id="ARBA00011245"/>
    </source>
</evidence>
<keyword evidence="6 13" id="KW-0479">Metal-binding</keyword>
<evidence type="ECO:0000259" key="15">
    <source>
        <dbReference type="Pfam" id="PF09190"/>
    </source>
</evidence>
<name>A0A934IDB9_9HYPH</name>
<feature type="short sequence motif" description="'KMSKS' region" evidence="13">
    <location>
        <begin position="273"/>
        <end position="277"/>
    </location>
</feature>
<dbReference type="PANTHER" id="PTHR10890">
    <property type="entry name" value="CYSTEINYL-TRNA SYNTHETASE"/>
    <property type="match status" value="1"/>
</dbReference>
<dbReference type="GO" id="GO:0005524">
    <property type="term" value="F:ATP binding"/>
    <property type="evidence" value="ECO:0007669"/>
    <property type="project" value="UniProtKB-UniRule"/>
</dbReference>
<dbReference type="InterPro" id="IPR014729">
    <property type="entry name" value="Rossmann-like_a/b/a_fold"/>
</dbReference>
<keyword evidence="7 13" id="KW-0547">Nucleotide-binding</keyword>
<comment type="caution">
    <text evidence="17">The sequence shown here is derived from an EMBL/GenBank/DDBJ whole genome shotgun (WGS) entry which is preliminary data.</text>
</comment>
<comment type="catalytic activity">
    <reaction evidence="12 13">
        <text>tRNA(Cys) + L-cysteine + ATP = L-cysteinyl-tRNA(Cys) + AMP + diphosphate</text>
        <dbReference type="Rhea" id="RHEA:17773"/>
        <dbReference type="Rhea" id="RHEA-COMP:9661"/>
        <dbReference type="Rhea" id="RHEA-COMP:9679"/>
        <dbReference type="ChEBI" id="CHEBI:30616"/>
        <dbReference type="ChEBI" id="CHEBI:33019"/>
        <dbReference type="ChEBI" id="CHEBI:35235"/>
        <dbReference type="ChEBI" id="CHEBI:78442"/>
        <dbReference type="ChEBI" id="CHEBI:78517"/>
        <dbReference type="ChEBI" id="CHEBI:456215"/>
        <dbReference type="EC" id="6.1.1.16"/>
    </reaction>
</comment>
<evidence type="ECO:0000256" key="1">
    <source>
        <dbReference type="ARBA" id="ARBA00004496"/>
    </source>
</evidence>
<dbReference type="EC" id="6.1.1.16" evidence="13"/>
<dbReference type="CDD" id="cd00672">
    <property type="entry name" value="CysRS_core"/>
    <property type="match status" value="1"/>
</dbReference>
<comment type="subunit">
    <text evidence="3 13">Monomer.</text>
</comment>
<dbReference type="HAMAP" id="MF_00041">
    <property type="entry name" value="Cys_tRNA_synth"/>
    <property type="match status" value="1"/>
</dbReference>
<dbReference type="RefSeq" id="WP_198880334.1">
    <property type="nucleotide sequence ID" value="NZ_JAEKJA010000001.1"/>
</dbReference>
<feature type="domain" description="Cysteinyl-tRNA synthetase class Ia DALR" evidence="15">
    <location>
        <begin position="340"/>
        <end position="363"/>
    </location>
</feature>
<evidence type="ECO:0000313" key="17">
    <source>
        <dbReference type="EMBL" id="MBJ3774454.1"/>
    </source>
</evidence>
<feature type="binding site" evidence="13">
    <location>
        <position position="215"/>
    </location>
    <ligand>
        <name>Zn(2+)</name>
        <dbReference type="ChEBI" id="CHEBI:29105"/>
    </ligand>
</feature>
<feature type="binding site" evidence="13">
    <location>
        <position position="30"/>
    </location>
    <ligand>
        <name>Zn(2+)</name>
        <dbReference type="ChEBI" id="CHEBI:29105"/>
    </ligand>
</feature>
<evidence type="ECO:0000256" key="10">
    <source>
        <dbReference type="ARBA" id="ARBA00022917"/>
    </source>
</evidence>
<dbReference type="InterPro" id="IPR015803">
    <property type="entry name" value="Cys-tRNA-ligase"/>
</dbReference>
<dbReference type="InterPro" id="IPR024909">
    <property type="entry name" value="Cys-tRNA/MSH_ligase"/>
</dbReference>
<gene>
    <name evidence="13" type="primary">cysS</name>
    <name evidence="17" type="ORF">JCR33_02075</name>
</gene>
<dbReference type="SUPFAM" id="SSF52374">
    <property type="entry name" value="Nucleotidylyl transferase"/>
    <property type="match status" value="1"/>
</dbReference>
<dbReference type="GO" id="GO:0004817">
    <property type="term" value="F:cysteine-tRNA ligase activity"/>
    <property type="evidence" value="ECO:0007669"/>
    <property type="project" value="UniProtKB-UniRule"/>
</dbReference>
<dbReference type="NCBIfam" id="TIGR00435">
    <property type="entry name" value="cysS"/>
    <property type="match status" value="1"/>
</dbReference>
<dbReference type="FunFam" id="3.40.50.620:FF:000068">
    <property type="entry name" value="Cysteine--tRNA ligase"/>
    <property type="match status" value="1"/>
</dbReference>
<dbReference type="EMBL" id="JAEKJA010000001">
    <property type="protein sequence ID" value="MBJ3774454.1"/>
    <property type="molecule type" value="Genomic_DNA"/>
</dbReference>
<feature type="binding site" evidence="13">
    <location>
        <position position="240"/>
    </location>
    <ligand>
        <name>Zn(2+)</name>
        <dbReference type="ChEBI" id="CHEBI:29105"/>
    </ligand>
</feature>
<feature type="domain" description="Cysteinyl-tRNA ligase anticodon binding" evidence="16">
    <location>
        <begin position="397"/>
        <end position="439"/>
    </location>
</feature>
<dbReference type="GO" id="GO:0006423">
    <property type="term" value="P:cysteinyl-tRNA aminoacylation"/>
    <property type="evidence" value="ECO:0007669"/>
    <property type="project" value="UniProtKB-UniRule"/>
</dbReference>
<feature type="domain" description="tRNA synthetases class I catalytic" evidence="14">
    <location>
        <begin position="17"/>
        <end position="319"/>
    </location>
</feature>
<dbReference type="Proteomes" id="UP000609531">
    <property type="component" value="Unassembled WGS sequence"/>
</dbReference>
<keyword evidence="9 13" id="KW-0067">ATP-binding</keyword>
<comment type="similarity">
    <text evidence="2 13">Belongs to the class-I aminoacyl-tRNA synthetase family.</text>
</comment>
<reference evidence="17" key="1">
    <citation type="submission" date="2020-12" db="EMBL/GenBank/DDBJ databases">
        <title>Bacterial taxonomy.</title>
        <authorList>
            <person name="Pan X."/>
        </authorList>
    </citation>
    <scope>NUCLEOTIDE SEQUENCE</scope>
    <source>
        <strain evidence="17">B2012</strain>
    </source>
</reference>
<evidence type="ECO:0000256" key="7">
    <source>
        <dbReference type="ARBA" id="ARBA00022741"/>
    </source>
</evidence>
<evidence type="ECO:0000256" key="4">
    <source>
        <dbReference type="ARBA" id="ARBA00022490"/>
    </source>
</evidence>
<evidence type="ECO:0000256" key="13">
    <source>
        <dbReference type="HAMAP-Rule" id="MF_00041"/>
    </source>
</evidence>
<feature type="short sequence motif" description="'HIGH' region" evidence="13">
    <location>
        <begin position="32"/>
        <end position="42"/>
    </location>
</feature>
<evidence type="ECO:0000256" key="2">
    <source>
        <dbReference type="ARBA" id="ARBA00005594"/>
    </source>
</evidence>
<dbReference type="Gene3D" id="1.20.120.1910">
    <property type="entry name" value="Cysteine-tRNA ligase, C-terminal anti-codon recognition domain"/>
    <property type="match status" value="1"/>
</dbReference>
<dbReference type="InterPro" id="IPR032678">
    <property type="entry name" value="tRNA-synt_1_cat_dom"/>
</dbReference>
<protein>
    <recommendedName>
        <fullName evidence="13">Cysteine--tRNA ligase</fullName>
        <ecNumber evidence="13">6.1.1.16</ecNumber>
    </recommendedName>
    <alternativeName>
        <fullName evidence="13">Cysteinyl-tRNA synthetase</fullName>
        <shortName evidence="13">CysRS</shortName>
    </alternativeName>
</protein>
<keyword evidence="5 13" id="KW-0436">Ligase</keyword>
<feature type="binding site" evidence="13">
    <location>
        <position position="244"/>
    </location>
    <ligand>
        <name>Zn(2+)</name>
        <dbReference type="ChEBI" id="CHEBI:29105"/>
    </ligand>
</feature>
<feature type="binding site" evidence="13">
    <location>
        <position position="276"/>
    </location>
    <ligand>
        <name>ATP</name>
        <dbReference type="ChEBI" id="CHEBI:30616"/>
    </ligand>
</feature>
<dbReference type="AlphaFoldDB" id="A0A934IDB9"/>
<evidence type="ECO:0000256" key="12">
    <source>
        <dbReference type="ARBA" id="ARBA00047398"/>
    </source>
</evidence>
<dbReference type="PANTHER" id="PTHR10890:SF3">
    <property type="entry name" value="CYSTEINE--TRNA LIGASE, CYTOPLASMIC"/>
    <property type="match status" value="1"/>
</dbReference>
<dbReference type="SUPFAM" id="SSF47323">
    <property type="entry name" value="Anticodon-binding domain of a subclass of class I aminoacyl-tRNA synthetases"/>
    <property type="match status" value="1"/>
</dbReference>
<evidence type="ECO:0000313" key="18">
    <source>
        <dbReference type="Proteomes" id="UP000609531"/>
    </source>
</evidence>
<keyword evidence="4 13" id="KW-0963">Cytoplasm</keyword>
<sequence length="451" mass="48536">MEPISLYNTRTRHKAPFVPADPANVRMYVCGPTVYDLPHIGNARPFIVFDVLFRMLRARYGADHVTFVRNITDVDDKINARAAQRGISIRELTETTTADFEADVAALGCLPPTHQPRATDNIAEMREMIDRLVAGGHAYVAADHVLFSVASLKSYGALSGRSTDEMLAGARVDVAPYKRDPMDFVLWKPSKPGEPGWPSPAGIAVDGRPGWHIECSAMAARYLGETFDIHGGGIDLAFPHHENERAQSCAAFGHPEMATVWMHNGFLQVEGKKMAKSEGNFITIRDALATARGEAIRLSMLMTHYRQPIDWTARRLGEAETVLRGWAAAPAGTGGPDAAVEAALADDLNTPAAIARLSELARAGDPSLDASAGLIGIDLPALRDTLAAEESERAASLAVDVDALIAERLAARAAKDFAAADAIRDRLLAEGIVLKDGKGPDGTPLTTWAFK</sequence>
<dbReference type="Pfam" id="PF01406">
    <property type="entry name" value="tRNA-synt_1e"/>
    <property type="match status" value="1"/>
</dbReference>
<keyword evidence="11 13" id="KW-0030">Aminoacyl-tRNA synthetase</keyword>